<dbReference type="GO" id="GO:0031514">
    <property type="term" value="C:motile cilium"/>
    <property type="evidence" value="ECO:0007669"/>
    <property type="project" value="UniProtKB-SubCell"/>
</dbReference>
<keyword evidence="8" id="KW-0966">Cell projection</keyword>
<evidence type="ECO:0000256" key="2">
    <source>
        <dbReference type="ARBA" id="ARBA00004430"/>
    </source>
</evidence>
<feature type="compositionally biased region" description="Gly residues" evidence="9">
    <location>
        <begin position="872"/>
        <end position="881"/>
    </location>
</feature>
<dbReference type="VEuPathDB" id="CryptoDB:Cvel_11407"/>
<keyword evidence="6" id="KW-0969">Cilium</keyword>
<dbReference type="PANTHER" id="PTHR46613:SF1">
    <property type="entry name" value="RADIAL SPOKE HEAD 10 HOMOLOG B-RELATED"/>
    <property type="match status" value="1"/>
</dbReference>
<keyword evidence="4" id="KW-0677">Repeat</keyword>
<reference evidence="10" key="1">
    <citation type="submission" date="2014-11" db="EMBL/GenBank/DDBJ databases">
        <authorList>
            <person name="Otto D Thomas"/>
            <person name="Naeem Raeece"/>
        </authorList>
    </citation>
    <scope>NUCLEOTIDE SEQUENCE</scope>
</reference>
<dbReference type="Pfam" id="PF02493">
    <property type="entry name" value="MORN"/>
    <property type="match status" value="3"/>
</dbReference>
<organism evidence="10">
    <name type="scientific">Chromera velia CCMP2878</name>
    <dbReference type="NCBI Taxonomy" id="1169474"/>
    <lineage>
        <taxon>Eukaryota</taxon>
        <taxon>Sar</taxon>
        <taxon>Alveolata</taxon>
        <taxon>Colpodellida</taxon>
        <taxon>Chromeraceae</taxon>
        <taxon>Chromera</taxon>
    </lineage>
</organism>
<evidence type="ECO:0000256" key="8">
    <source>
        <dbReference type="ARBA" id="ARBA00023273"/>
    </source>
</evidence>
<dbReference type="PANTHER" id="PTHR46613">
    <property type="entry name" value="RADIAL SPOKE HEAD 10 HOMOLOG B-RELATED"/>
    <property type="match status" value="1"/>
</dbReference>
<feature type="region of interest" description="Disordered" evidence="9">
    <location>
        <begin position="966"/>
        <end position="998"/>
    </location>
</feature>
<keyword evidence="5" id="KW-0282">Flagellum</keyword>
<feature type="compositionally biased region" description="Polar residues" evidence="9">
    <location>
        <begin position="430"/>
        <end position="441"/>
    </location>
</feature>
<feature type="region of interest" description="Disordered" evidence="9">
    <location>
        <begin position="822"/>
        <end position="901"/>
    </location>
</feature>
<evidence type="ECO:0000256" key="7">
    <source>
        <dbReference type="ARBA" id="ARBA00023212"/>
    </source>
</evidence>
<keyword evidence="3" id="KW-0963">Cytoplasm</keyword>
<proteinExistence type="predicted"/>
<gene>
    <name evidence="10" type="ORF">Cvel_11407</name>
</gene>
<feature type="region of interest" description="Disordered" evidence="9">
    <location>
        <begin position="345"/>
        <end position="482"/>
    </location>
</feature>
<evidence type="ECO:0000256" key="5">
    <source>
        <dbReference type="ARBA" id="ARBA00022846"/>
    </source>
</evidence>
<feature type="compositionally biased region" description="Acidic residues" evidence="9">
    <location>
        <begin position="1151"/>
        <end position="1160"/>
    </location>
</feature>
<feature type="compositionally biased region" description="Basic and acidic residues" evidence="9">
    <location>
        <begin position="175"/>
        <end position="186"/>
    </location>
</feature>
<feature type="compositionally biased region" description="Basic and acidic residues" evidence="9">
    <location>
        <begin position="1273"/>
        <end position="1308"/>
    </location>
</feature>
<evidence type="ECO:0000256" key="4">
    <source>
        <dbReference type="ARBA" id="ARBA00022737"/>
    </source>
</evidence>
<feature type="compositionally biased region" description="Gly residues" evidence="9">
    <location>
        <begin position="451"/>
        <end position="461"/>
    </location>
</feature>
<protein>
    <submittedName>
        <fullName evidence="10">Uncharacterized protein</fullName>
    </submittedName>
</protein>
<dbReference type="SUPFAM" id="SSF82185">
    <property type="entry name" value="Histone H3 K4-specific methyltransferase SET7/9 N-terminal domain"/>
    <property type="match status" value="1"/>
</dbReference>
<sequence>MSDGGDDTKGSVNGSASDFPRPRVKAVDEREIVPRTVDGFFPKDDDGKPSNQFGTLSWEKARVMYDPEVGTRFLSGKGAYTFADGSKYEGEENGSRGGGTGAACKTTHLETDMRVGAWARGKKNGFGVMKWFARNESFEGLWRDDLPDGFGVHTWHESGALAEAQGGGNGEETVGDGKTKEGEKRGGAVLKKKRPPENLAEALQCFTTKIRLCRYEGEWMVPDLGGENNPVREWVDIGDLFEEELRKTTNETAEISLKRVFNTILLHLPELRRLYVRYRRLAPSHEQEASLMRKHQLWALFRDADLLEPAVPISVFDRLTSRGRRNERVVDSHRLAETKLAPVLSPRGKRFGGGNAGSALSPLSPSLSAGPTVIDPGDRRGDDGTAVGFGGAGFPEEGSSVLPAMDEKEKETAPHGQQAPVSPQPLEGASQFTFQASGGSQHHQESVEGGRTAGDGEGGPVAGTEKGPAGGEGGGEGGPEKRRGITIAADAKAEKVSHVDYHFPTLPFEEARAQLLWEWPQLPSHRERLSLSLSGISNGIDRSMEALSSDVLGTERTAEAHGGPLTSVRGGDDGMTALSASLISLSPAQRAVEAGGFLELPEISDVHNPDSPVLLRSFLEAICRVAKMRSDAEGSSLDAAVAYAVRNLVGVLRAVEEGEDSKLAAQEGGGMGEDDGGGFGGLSADASIASFHGGPAGRSAAMSVRSGAFGGSMKFFGSEREKGKEKEGKAPAAILEKFRGKGARLVPPGPVALQEAPQNLKTASEGAATFALGASRDILRVLAEKGALPLIRSLFLGVLPLPSLSAKPSQAVREFAEKEVEAQMKAAEEQAQQEREAAGETSQTPEGDGLPAEGGARQAGGKDDSSPKADGGAEGEGGAEGAEGEERNGEAGDGAEGQETGIDLWGPLRLSIPSSDFLVFPQRMAMIWGRRDEALRVRDFFKQLRLLGFLLPPKFSELPEELSDNTPLIASKTAGSGKTGKEADEEEGTEGGGTNYSRHNSIASTAFFDNITLDEAGQSMADGLDSRRASRTNLGEGQPAQVLASPEEQQKAILGTRFSCTLIEAVRIVAEVLSAGAEESLSRWGNTVFWEPLDPSENPVEREKERISQEAKEQEEKAAAAEDPKGKDKKDAKGGGKGQADAAEAQAETPEPVEPEESPELIEIRRQWEETLAARQETIEALMTPRPPRREALSLQEFLETEMTEFEIRRFFVSLVDQRTGPVQSLTGVPLASRLSMFLDSALLPALRDAQPYHFVSTEELLVEAEQKKAQEEAARLKREEEERLAQEAAADPKAKKGGGKDDKKAEAAAEQEAPEETDESPPPPPKVYFWEGFMPPSLLSRYRRDWPLCPPEDYLEDEEEGSQPPMASKTLGGSHEDLNAAAEGGQLPEEGKV</sequence>
<dbReference type="EMBL" id="CDMZ01005314">
    <property type="protein sequence ID" value="CEM52630.1"/>
    <property type="molecule type" value="Genomic_DNA"/>
</dbReference>
<evidence type="ECO:0000256" key="1">
    <source>
        <dbReference type="ARBA" id="ARBA00004230"/>
    </source>
</evidence>
<feature type="compositionally biased region" description="Gly residues" evidence="9">
    <location>
        <begin position="468"/>
        <end position="477"/>
    </location>
</feature>
<feature type="compositionally biased region" description="Basic and acidic residues" evidence="9">
    <location>
        <begin position="1099"/>
        <end position="1134"/>
    </location>
</feature>
<evidence type="ECO:0000256" key="9">
    <source>
        <dbReference type="SAM" id="MobiDB-lite"/>
    </source>
</evidence>
<keyword evidence="7" id="KW-0206">Cytoskeleton</keyword>
<feature type="region of interest" description="Disordered" evidence="9">
    <location>
        <begin position="1020"/>
        <end position="1046"/>
    </location>
</feature>
<name>A0A0G4I6S3_9ALVE</name>
<evidence type="ECO:0000256" key="3">
    <source>
        <dbReference type="ARBA" id="ARBA00022490"/>
    </source>
</evidence>
<dbReference type="InterPro" id="IPR003409">
    <property type="entry name" value="MORN"/>
</dbReference>
<accession>A0A0G4I6S3</accession>
<comment type="subcellular location">
    <subcellularLocation>
        <location evidence="1">Cell projection</location>
        <location evidence="1">Cilium</location>
        <location evidence="1">Flagellum</location>
    </subcellularLocation>
    <subcellularLocation>
        <location evidence="2">Cytoplasm</location>
        <location evidence="2">Cytoskeleton</location>
        <location evidence="2">Cilium axoneme</location>
    </subcellularLocation>
</comment>
<feature type="region of interest" description="Disordered" evidence="9">
    <location>
        <begin position="162"/>
        <end position="189"/>
    </location>
</feature>
<feature type="compositionally biased region" description="Low complexity" evidence="9">
    <location>
        <begin position="357"/>
        <end position="371"/>
    </location>
</feature>
<feature type="region of interest" description="Disordered" evidence="9">
    <location>
        <begin position="1089"/>
        <end position="1160"/>
    </location>
</feature>
<evidence type="ECO:0000256" key="6">
    <source>
        <dbReference type="ARBA" id="ARBA00023069"/>
    </source>
</evidence>
<evidence type="ECO:0000313" key="10">
    <source>
        <dbReference type="EMBL" id="CEM52630.1"/>
    </source>
</evidence>
<feature type="compositionally biased region" description="Basic and acidic residues" evidence="9">
    <location>
        <begin position="822"/>
        <end position="838"/>
    </location>
</feature>
<feature type="region of interest" description="Disordered" evidence="9">
    <location>
        <begin position="1273"/>
        <end position="1394"/>
    </location>
</feature>
<feature type="compositionally biased region" description="Low complexity" evidence="9">
    <location>
        <begin position="1139"/>
        <end position="1150"/>
    </location>
</feature>
<feature type="region of interest" description="Disordered" evidence="9">
    <location>
        <begin position="1"/>
        <end position="30"/>
    </location>
</feature>
<feature type="compositionally biased region" description="Polar residues" evidence="9">
    <location>
        <begin position="966"/>
        <end position="976"/>
    </location>
</feature>
<dbReference type="GO" id="GO:0005930">
    <property type="term" value="C:axoneme"/>
    <property type="evidence" value="ECO:0007669"/>
    <property type="project" value="UniProtKB-SubCell"/>
</dbReference>